<accession>A0A0G3HCV8</accession>
<proteinExistence type="predicted"/>
<dbReference type="STRING" id="1072256.CUTER_06000"/>
<evidence type="ECO:0000313" key="1">
    <source>
        <dbReference type="EMBL" id="AKK11196.1"/>
    </source>
</evidence>
<organism evidence="1 2">
    <name type="scientific">Corynebacterium uterequi</name>
    <dbReference type="NCBI Taxonomy" id="1072256"/>
    <lineage>
        <taxon>Bacteria</taxon>
        <taxon>Bacillati</taxon>
        <taxon>Actinomycetota</taxon>
        <taxon>Actinomycetes</taxon>
        <taxon>Mycobacteriales</taxon>
        <taxon>Corynebacteriaceae</taxon>
        <taxon>Corynebacterium</taxon>
    </lineage>
</organism>
<dbReference type="Pfam" id="PF10722">
    <property type="entry name" value="YbjN"/>
    <property type="match status" value="1"/>
</dbReference>
<dbReference type="PATRIC" id="fig|1072256.5.peg.1190"/>
<keyword evidence="2" id="KW-1185">Reference proteome</keyword>
<sequence>MADSESSALPDTPIEPLTISRIEEILTSEGIEYRTDEIPGPEDTTRTVVHTGYRNSALTFVHDADVLICDSIWRGELDVAEAPSVLAAVSNWNQMRITPTLRFFEQHGSNLVISAYRQLYVGEGVSRNQLGGFILSSLAAILEAYASLEDRFPDAVTWRYEE</sequence>
<dbReference type="InterPro" id="IPR019660">
    <property type="entry name" value="Put_sensory_transdc_reg_YbjN"/>
</dbReference>
<reference evidence="2" key="2">
    <citation type="submission" date="2015-05" db="EMBL/GenBank/DDBJ databases">
        <title>Complete genome sequence of Corynebacterium uterequi DSM 45634, isolated from the uterus of a maiden mare.</title>
        <authorList>
            <person name="Ruckert C."/>
            <person name="Albersmeier A."/>
            <person name="Winkler A."/>
            <person name="Tauch A."/>
        </authorList>
    </citation>
    <scope>NUCLEOTIDE SEQUENCE [LARGE SCALE GENOMIC DNA]</scope>
    <source>
        <strain evidence="2">DSM 45634</strain>
    </source>
</reference>
<name>A0A0G3HCV8_9CORY</name>
<dbReference type="RefSeq" id="WP_047259653.1">
    <property type="nucleotide sequence ID" value="NZ_CP011546.1"/>
</dbReference>
<gene>
    <name evidence="1" type="ORF">CUTER_06000</name>
</gene>
<dbReference type="Proteomes" id="UP000035548">
    <property type="component" value="Chromosome"/>
</dbReference>
<dbReference type="EMBL" id="CP011546">
    <property type="protein sequence ID" value="AKK11196.1"/>
    <property type="molecule type" value="Genomic_DNA"/>
</dbReference>
<reference evidence="1 2" key="1">
    <citation type="journal article" date="2015" name="Genome Announc.">
        <title>Virulence Factor Genes Detected in the Complete Genome Sequence of Corynebacterium uterequi DSM 45634, Isolated from the Uterus of a Maiden Mare.</title>
        <authorList>
            <person name="Ruckert C."/>
            <person name="Kriete M."/>
            <person name="Jaenicke S."/>
            <person name="Winkler A."/>
            <person name="Tauch A."/>
        </authorList>
    </citation>
    <scope>NUCLEOTIDE SEQUENCE [LARGE SCALE GENOMIC DNA]</scope>
    <source>
        <strain evidence="1 2">DSM 45634</strain>
    </source>
</reference>
<dbReference type="OrthoDB" id="3255720at2"/>
<protein>
    <submittedName>
        <fullName evidence="1">Putative bacterial sensory transduction regulator</fullName>
    </submittedName>
</protein>
<dbReference type="KEGG" id="cut:CUTER_06000"/>
<dbReference type="AlphaFoldDB" id="A0A0G3HCV8"/>
<evidence type="ECO:0000313" key="2">
    <source>
        <dbReference type="Proteomes" id="UP000035548"/>
    </source>
</evidence>